<keyword evidence="3" id="KW-1185">Reference proteome</keyword>
<gene>
    <name evidence="2" type="ORF">K3177_11175</name>
</gene>
<name>A0ABS7JGD2_9SPHN</name>
<evidence type="ECO:0000313" key="2">
    <source>
        <dbReference type="EMBL" id="MBX7489075.1"/>
    </source>
</evidence>
<evidence type="ECO:0000256" key="1">
    <source>
        <dbReference type="SAM" id="MobiDB-lite"/>
    </source>
</evidence>
<dbReference type="Proteomes" id="UP000776651">
    <property type="component" value="Unassembled WGS sequence"/>
</dbReference>
<evidence type="ECO:0008006" key="4">
    <source>
        <dbReference type="Google" id="ProtNLM"/>
    </source>
</evidence>
<organism evidence="2 3">
    <name type="scientific">Qipengyuania pacifica</name>
    <dbReference type="NCBI Taxonomy" id="2860199"/>
    <lineage>
        <taxon>Bacteria</taxon>
        <taxon>Pseudomonadati</taxon>
        <taxon>Pseudomonadota</taxon>
        <taxon>Alphaproteobacteria</taxon>
        <taxon>Sphingomonadales</taxon>
        <taxon>Erythrobacteraceae</taxon>
        <taxon>Qipengyuania</taxon>
    </lineage>
</organism>
<comment type="caution">
    <text evidence="2">The sequence shown here is derived from an EMBL/GenBank/DDBJ whole genome shotgun (WGS) entry which is preliminary data.</text>
</comment>
<sequence length="323" mass="35280">MTDITEPFAHVPARGWTPELKARFLDRLAAHGNARAACRAVDLSAEAAYRLRRRDPFFARGWAAALVLARENGVQALAERAIEGVEEQIYYRGELVGTRRRYDARLLLAHLARLDAMVGDNAACADAGRFDELLNCVATGELALPPVRKDAVAAAGDEARRNHREKELEVFYGAAEDDDQDDDESGWTVSESSAEFLGGLDDECDEVAAQAREDAGHEWDRRLVDTFDTVDAVCGWPASPTAPGLPTRVRQPRVDPSALAQMMTLACQTADRPASEPLASARPRTLSTVSTCAVSRMLVRCSSHRAAPQPRSPFGAPRTDARR</sequence>
<reference evidence="2 3" key="1">
    <citation type="submission" date="2021-08" db="EMBL/GenBank/DDBJ databases">
        <title>Comparative Genomics Analysis of the Genus Qipengyuania Reveals Extensive Genetic Diversity and Metabolic Versatility, Including the Description of Fifteen Novel Species.</title>
        <authorList>
            <person name="Liu Y."/>
        </authorList>
    </citation>
    <scope>NUCLEOTIDE SEQUENCE [LARGE SCALE GENOMIC DNA]</scope>
    <source>
        <strain evidence="2 3">GH25</strain>
    </source>
</reference>
<dbReference type="RefSeq" id="WP_221598319.1">
    <property type="nucleotide sequence ID" value="NZ_JAIGNQ010000003.1"/>
</dbReference>
<dbReference type="EMBL" id="JAIGNQ010000003">
    <property type="protein sequence ID" value="MBX7489075.1"/>
    <property type="molecule type" value="Genomic_DNA"/>
</dbReference>
<evidence type="ECO:0000313" key="3">
    <source>
        <dbReference type="Proteomes" id="UP000776651"/>
    </source>
</evidence>
<proteinExistence type="predicted"/>
<accession>A0ABS7JGD2</accession>
<feature type="region of interest" description="Disordered" evidence="1">
    <location>
        <begin position="303"/>
        <end position="323"/>
    </location>
</feature>
<protein>
    <recommendedName>
        <fullName evidence="4">Transposase</fullName>
    </recommendedName>
</protein>